<keyword evidence="2" id="KW-0150">Chloroplast</keyword>
<dbReference type="AlphaFoldDB" id="A0A1S5RW67"/>
<dbReference type="EMBL" id="KU729879">
    <property type="protein sequence ID" value="AOY40593.1"/>
    <property type="molecule type" value="Genomic_DNA"/>
</dbReference>
<gene>
    <name evidence="2" type="primary">orf56</name>
    <name evidence="1" type="ORF">CcCp070</name>
    <name evidence="2" type="ORF">CcCp085</name>
</gene>
<evidence type="ECO:0000313" key="2">
    <source>
        <dbReference type="EMBL" id="AOY40608.1"/>
    </source>
</evidence>
<protein>
    <submittedName>
        <fullName evidence="2">Orf56</fullName>
    </submittedName>
</protein>
<organism evidence="2">
    <name type="scientific">Cajanus cajan</name>
    <name type="common">Pigeon pea</name>
    <name type="synonym">Cajanus indicus</name>
    <dbReference type="NCBI Taxonomy" id="3821"/>
    <lineage>
        <taxon>Eukaryota</taxon>
        <taxon>Viridiplantae</taxon>
        <taxon>Streptophyta</taxon>
        <taxon>Embryophyta</taxon>
        <taxon>Tracheophyta</taxon>
        <taxon>Spermatophyta</taxon>
        <taxon>Magnoliopsida</taxon>
        <taxon>eudicotyledons</taxon>
        <taxon>Gunneridae</taxon>
        <taxon>Pentapetalae</taxon>
        <taxon>rosids</taxon>
        <taxon>fabids</taxon>
        <taxon>Fabales</taxon>
        <taxon>Fabaceae</taxon>
        <taxon>Papilionoideae</taxon>
        <taxon>50 kb inversion clade</taxon>
        <taxon>NPAAA clade</taxon>
        <taxon>indigoferoid/millettioid clade</taxon>
        <taxon>Phaseoleae</taxon>
        <taxon>Cajanus</taxon>
    </lineage>
</organism>
<reference evidence="2" key="1">
    <citation type="journal article" date="2016" name="Front. Plant Sci.">
        <title>Chloroplast Genome Sequence of Pigeonpea (Cajanus cajan (L.) Millspaugh) and Cajanus scarabaeoides (L.) Thouars: Genome Organization and Comparison with Other Legumes.</title>
        <authorList>
            <person name="Kaila T."/>
            <person name="Chaduvla P.K."/>
            <person name="Saxena S."/>
            <person name="Bahadur K."/>
            <person name="Gahukar S.J."/>
            <person name="Chaudhury A."/>
            <person name="Sharma T.R."/>
            <person name="Singh N.K."/>
            <person name="Gaikwad K."/>
        </authorList>
    </citation>
    <scope>NUCLEOTIDE SEQUENCE</scope>
</reference>
<proteinExistence type="predicted"/>
<geneLocation type="chloroplast" evidence="2"/>
<evidence type="ECO:0000313" key="1">
    <source>
        <dbReference type="EMBL" id="AOY40593.1"/>
    </source>
</evidence>
<keyword evidence="2" id="KW-0934">Plastid</keyword>
<dbReference type="EMBL" id="KU729879">
    <property type="protein sequence ID" value="AOY40608.1"/>
    <property type="molecule type" value="Genomic_DNA"/>
</dbReference>
<sequence length="58" mass="7103">MWFRRIQLQENRERRTPPPLFFRPTLWTYEYWFLRMSDCPSPTLTVQPESGSLIRSAI</sequence>
<name>A0A1S5RW67_CAJCA</name>
<accession>A0A1S5RW67</accession>